<dbReference type="Pfam" id="PF07980">
    <property type="entry name" value="SusD_RagB"/>
    <property type="match status" value="1"/>
</dbReference>
<reference evidence="8 9" key="1">
    <citation type="submission" date="2024-06" db="EMBL/GenBank/DDBJ databases">
        <title>Chitinophaga defluvii sp. nov., isolated from municipal sewage.</title>
        <authorList>
            <person name="Zhang L."/>
        </authorList>
    </citation>
    <scope>NUCLEOTIDE SEQUENCE [LARGE SCALE GENOMIC DNA]</scope>
    <source>
        <strain evidence="8 9">H8</strain>
    </source>
</reference>
<accession>A0ABV2TAW1</accession>
<organism evidence="8 9">
    <name type="scientific">Chitinophaga defluvii</name>
    <dbReference type="NCBI Taxonomy" id="3163343"/>
    <lineage>
        <taxon>Bacteria</taxon>
        <taxon>Pseudomonadati</taxon>
        <taxon>Bacteroidota</taxon>
        <taxon>Chitinophagia</taxon>
        <taxon>Chitinophagales</taxon>
        <taxon>Chitinophagaceae</taxon>
        <taxon>Chitinophaga</taxon>
    </lineage>
</organism>
<sequence length="466" mass="52815">MRYISVKCIKGYCFGFILISTLGCKKGEWYDVKTDKSLAVPSTLKDMQALLDNVGVLNGSTIALGEIGSDGHSIKDADAQRLGDTEYNAYTWSYGKPYITVADWASNNDIGAYPRIYYCNTILDGVKKLTPANNEEQLLWNSIKGQALFHRAKNFFDLAQVFAPPYNVTTANTDLSIPLRLESDINIPSKRSSVKETYEQIINDLLTAETLLPATPLFKTRASRPAVFALLARTYLCMQDYVNAKKFADSCLKNFNTLLDYNILSTTDAQPFTIFNPEVIFHSRMLSYRSIRAAMIIDPELYDLYDSNDLRKEIFFTKNLTTGEVKSKGTYTGTVLLFTGLASDEVYLIRAESNARSGNSKAAMEDLNNLLRKRWKAETFKEFTAIDAEDALRQVLNERKKELLLRGLRWSDLRRLNQDERFKITINRIISGTTYTLEPESFKYTLPIPDDIIQITGMTQNLGWGK</sequence>
<protein>
    <submittedName>
        <fullName evidence="8">RagB/SusD family nutrient uptake outer membrane protein</fullName>
    </submittedName>
</protein>
<name>A0ABV2TAW1_9BACT</name>
<keyword evidence="9" id="KW-1185">Reference proteome</keyword>
<dbReference type="SUPFAM" id="SSF48452">
    <property type="entry name" value="TPR-like"/>
    <property type="match status" value="1"/>
</dbReference>
<dbReference type="EMBL" id="JBEXAC010000002">
    <property type="protein sequence ID" value="MET7000171.1"/>
    <property type="molecule type" value="Genomic_DNA"/>
</dbReference>
<evidence type="ECO:0000256" key="4">
    <source>
        <dbReference type="ARBA" id="ARBA00023136"/>
    </source>
</evidence>
<evidence type="ECO:0000313" key="8">
    <source>
        <dbReference type="EMBL" id="MET7000171.1"/>
    </source>
</evidence>
<evidence type="ECO:0000256" key="3">
    <source>
        <dbReference type="ARBA" id="ARBA00022729"/>
    </source>
</evidence>
<keyword evidence="4" id="KW-0472">Membrane</keyword>
<feature type="domain" description="RagB/SusD" evidence="6">
    <location>
        <begin position="345"/>
        <end position="464"/>
    </location>
</feature>
<keyword evidence="5" id="KW-0998">Cell outer membrane</keyword>
<dbReference type="InterPro" id="IPR033985">
    <property type="entry name" value="SusD-like_N"/>
</dbReference>
<evidence type="ECO:0000313" key="9">
    <source>
        <dbReference type="Proteomes" id="UP001549749"/>
    </source>
</evidence>
<dbReference type="Gene3D" id="1.25.40.390">
    <property type="match status" value="2"/>
</dbReference>
<gene>
    <name evidence="8" type="ORF">ABR189_22460</name>
</gene>
<dbReference type="Pfam" id="PF14322">
    <property type="entry name" value="SusD-like_3"/>
    <property type="match status" value="1"/>
</dbReference>
<dbReference type="Proteomes" id="UP001549749">
    <property type="component" value="Unassembled WGS sequence"/>
</dbReference>
<feature type="domain" description="SusD-like N-terminal" evidence="7">
    <location>
        <begin position="28"/>
        <end position="236"/>
    </location>
</feature>
<evidence type="ECO:0000256" key="2">
    <source>
        <dbReference type="ARBA" id="ARBA00006275"/>
    </source>
</evidence>
<evidence type="ECO:0000256" key="5">
    <source>
        <dbReference type="ARBA" id="ARBA00023237"/>
    </source>
</evidence>
<evidence type="ECO:0000259" key="6">
    <source>
        <dbReference type="Pfam" id="PF07980"/>
    </source>
</evidence>
<dbReference type="RefSeq" id="WP_354662731.1">
    <property type="nucleotide sequence ID" value="NZ_JBEXAC010000002.1"/>
</dbReference>
<evidence type="ECO:0000259" key="7">
    <source>
        <dbReference type="Pfam" id="PF14322"/>
    </source>
</evidence>
<dbReference type="InterPro" id="IPR012944">
    <property type="entry name" value="SusD_RagB_dom"/>
</dbReference>
<dbReference type="InterPro" id="IPR011990">
    <property type="entry name" value="TPR-like_helical_dom_sf"/>
</dbReference>
<comment type="caution">
    <text evidence="8">The sequence shown here is derived from an EMBL/GenBank/DDBJ whole genome shotgun (WGS) entry which is preliminary data.</text>
</comment>
<evidence type="ECO:0000256" key="1">
    <source>
        <dbReference type="ARBA" id="ARBA00004442"/>
    </source>
</evidence>
<comment type="similarity">
    <text evidence="2">Belongs to the SusD family.</text>
</comment>
<keyword evidence="3" id="KW-0732">Signal</keyword>
<proteinExistence type="inferred from homology"/>
<dbReference type="PROSITE" id="PS51257">
    <property type="entry name" value="PROKAR_LIPOPROTEIN"/>
    <property type="match status" value="1"/>
</dbReference>
<comment type="subcellular location">
    <subcellularLocation>
        <location evidence="1">Cell outer membrane</location>
    </subcellularLocation>
</comment>